<dbReference type="InterPro" id="IPR021379">
    <property type="entry name" value="DUF3012"/>
</dbReference>
<sequence>MNLSKLMLLPTLLALLTACAPEVGSEAWCQNMKEKPKADWTANEAADFAKHCLFK</sequence>
<dbReference type="Pfam" id="PF11216">
    <property type="entry name" value="DUF3012"/>
    <property type="match status" value="1"/>
</dbReference>
<accession>A0AAU7NXK1</accession>
<proteinExistence type="predicted"/>
<feature type="signal peptide" evidence="1">
    <location>
        <begin position="1"/>
        <end position="20"/>
    </location>
</feature>
<keyword evidence="1" id="KW-0732">Signal</keyword>
<keyword evidence="3" id="KW-1185">Reference proteome</keyword>
<evidence type="ECO:0000256" key="1">
    <source>
        <dbReference type="SAM" id="SignalP"/>
    </source>
</evidence>
<evidence type="ECO:0000313" key="2">
    <source>
        <dbReference type="EMBL" id="XBS21724.1"/>
    </source>
</evidence>
<protein>
    <submittedName>
        <fullName evidence="2">DUF3012 domain-containing protein</fullName>
    </submittedName>
</protein>
<name>A0AAU7NXK1_9GAMM</name>
<reference evidence="2 3" key="1">
    <citation type="journal article" date="2024" name="Microbiology">
        <title>Methylomarinum rosea sp. nov., a novel halophilic methanotrophic bacterium from the hypersaline Lake Elton.</title>
        <authorList>
            <person name="Suleimanov R.Z."/>
            <person name="Oshkin I.Y."/>
            <person name="Danilova O.V."/>
            <person name="Suzina N.E."/>
            <person name="Dedysh S.N."/>
        </authorList>
    </citation>
    <scope>NUCLEOTIDE SEQUENCE [LARGE SCALE GENOMIC DNA]</scope>
    <source>
        <strain evidence="2 3">Ch1-1</strain>
    </source>
</reference>
<dbReference type="AlphaFoldDB" id="A0AAU7NXK1"/>
<dbReference type="Proteomes" id="UP001225378">
    <property type="component" value="Chromosome"/>
</dbReference>
<dbReference type="KEGG" id="mech:Q9L42_006260"/>
<dbReference type="PROSITE" id="PS51257">
    <property type="entry name" value="PROKAR_LIPOPROTEIN"/>
    <property type="match status" value="1"/>
</dbReference>
<dbReference type="EMBL" id="CP157743">
    <property type="protein sequence ID" value="XBS21724.1"/>
    <property type="molecule type" value="Genomic_DNA"/>
</dbReference>
<feature type="chain" id="PRO_5044020364" evidence="1">
    <location>
        <begin position="21"/>
        <end position="55"/>
    </location>
</feature>
<evidence type="ECO:0000313" key="3">
    <source>
        <dbReference type="Proteomes" id="UP001225378"/>
    </source>
</evidence>
<dbReference type="RefSeq" id="WP_305909281.1">
    <property type="nucleotide sequence ID" value="NZ_CP157743.1"/>
</dbReference>
<gene>
    <name evidence="2" type="ORF">Q9L42_006260</name>
</gene>
<organism evidence="2 3">
    <name type="scientific">Methylomarinum roseum</name>
    <dbReference type="NCBI Taxonomy" id="3067653"/>
    <lineage>
        <taxon>Bacteria</taxon>
        <taxon>Pseudomonadati</taxon>
        <taxon>Pseudomonadota</taxon>
        <taxon>Gammaproteobacteria</taxon>
        <taxon>Methylococcales</taxon>
        <taxon>Methylococcaceae</taxon>
        <taxon>Methylomarinum</taxon>
    </lineage>
</organism>